<sequence>MVKSWLVQDQTVLGKDYSNPLIADSLPKTIWLSIHLVVYNEELATPGQTATGKESSNPFMAGSLPKTIHFCDLLQSDEDSFELIELMILCTNFLTMGRIDDAEAEVFKSLLNTVKSLLNTVKY</sequence>
<accession>A0ABQ5DQS4</accession>
<name>A0ABQ5DQS4_9ASTR</name>
<evidence type="ECO:0000313" key="2">
    <source>
        <dbReference type="Proteomes" id="UP001151760"/>
    </source>
</evidence>
<keyword evidence="2" id="KW-1185">Reference proteome</keyword>
<evidence type="ECO:0000313" key="1">
    <source>
        <dbReference type="EMBL" id="GJT40606.1"/>
    </source>
</evidence>
<gene>
    <name evidence="1" type="ORF">Tco_0940471</name>
</gene>
<organism evidence="1 2">
    <name type="scientific">Tanacetum coccineum</name>
    <dbReference type="NCBI Taxonomy" id="301880"/>
    <lineage>
        <taxon>Eukaryota</taxon>
        <taxon>Viridiplantae</taxon>
        <taxon>Streptophyta</taxon>
        <taxon>Embryophyta</taxon>
        <taxon>Tracheophyta</taxon>
        <taxon>Spermatophyta</taxon>
        <taxon>Magnoliopsida</taxon>
        <taxon>eudicotyledons</taxon>
        <taxon>Gunneridae</taxon>
        <taxon>Pentapetalae</taxon>
        <taxon>asterids</taxon>
        <taxon>campanulids</taxon>
        <taxon>Asterales</taxon>
        <taxon>Asteraceae</taxon>
        <taxon>Asteroideae</taxon>
        <taxon>Anthemideae</taxon>
        <taxon>Anthemidinae</taxon>
        <taxon>Tanacetum</taxon>
    </lineage>
</organism>
<dbReference type="Proteomes" id="UP001151760">
    <property type="component" value="Unassembled WGS sequence"/>
</dbReference>
<protein>
    <submittedName>
        <fullName evidence="1">Uncharacterized protein</fullName>
    </submittedName>
</protein>
<comment type="caution">
    <text evidence="1">The sequence shown here is derived from an EMBL/GenBank/DDBJ whole genome shotgun (WGS) entry which is preliminary data.</text>
</comment>
<proteinExistence type="predicted"/>
<reference evidence="1" key="1">
    <citation type="journal article" date="2022" name="Int. J. Mol. Sci.">
        <title>Draft Genome of Tanacetum Coccineum: Genomic Comparison of Closely Related Tanacetum-Family Plants.</title>
        <authorList>
            <person name="Yamashiro T."/>
            <person name="Shiraishi A."/>
            <person name="Nakayama K."/>
            <person name="Satake H."/>
        </authorList>
    </citation>
    <scope>NUCLEOTIDE SEQUENCE</scope>
</reference>
<reference evidence="1" key="2">
    <citation type="submission" date="2022-01" db="EMBL/GenBank/DDBJ databases">
        <authorList>
            <person name="Yamashiro T."/>
            <person name="Shiraishi A."/>
            <person name="Satake H."/>
            <person name="Nakayama K."/>
        </authorList>
    </citation>
    <scope>NUCLEOTIDE SEQUENCE</scope>
</reference>
<dbReference type="EMBL" id="BQNB010015489">
    <property type="protein sequence ID" value="GJT40606.1"/>
    <property type="molecule type" value="Genomic_DNA"/>
</dbReference>